<dbReference type="SFLD" id="SFLDG00180">
    <property type="entry name" value="muconate_cycloisomerase"/>
    <property type="match status" value="1"/>
</dbReference>
<dbReference type="InterPro" id="IPR013342">
    <property type="entry name" value="Mandelate_racemase_C"/>
</dbReference>
<organism evidence="8">
    <name type="scientific">marine metagenome</name>
    <dbReference type="NCBI Taxonomy" id="408172"/>
    <lineage>
        <taxon>unclassified sequences</taxon>
        <taxon>metagenomes</taxon>
        <taxon>ecological metagenomes</taxon>
    </lineage>
</organism>
<dbReference type="Pfam" id="PF13378">
    <property type="entry name" value="MR_MLE_C"/>
    <property type="match status" value="1"/>
</dbReference>
<accession>A0A381NIJ9</accession>
<dbReference type="InterPro" id="IPR036849">
    <property type="entry name" value="Enolase-like_C_sf"/>
</dbReference>
<keyword evidence="3" id="KW-0479">Metal-binding</keyword>
<dbReference type="AlphaFoldDB" id="A0A381NIJ9"/>
<dbReference type="GO" id="GO:0016854">
    <property type="term" value="F:racemase and epimerase activity"/>
    <property type="evidence" value="ECO:0007669"/>
    <property type="project" value="UniProtKB-ARBA"/>
</dbReference>
<keyword evidence="5" id="KW-0413">Isomerase</keyword>
<dbReference type="PANTHER" id="PTHR48073">
    <property type="entry name" value="O-SUCCINYLBENZOATE SYNTHASE-RELATED"/>
    <property type="match status" value="1"/>
</dbReference>
<proteinExistence type="inferred from homology"/>
<feature type="region of interest" description="Disordered" evidence="6">
    <location>
        <begin position="333"/>
        <end position="352"/>
    </location>
</feature>
<evidence type="ECO:0000256" key="3">
    <source>
        <dbReference type="ARBA" id="ARBA00022723"/>
    </source>
</evidence>
<sequence length="370" mass="39057">MRITRITMWGLDLPLKRPYSLSGGRLHFERLDSTILRLDTDEGLVGWGEGCPWGSTYLPAFAGGIRAGVAELAPTVLGLDPRRTDVVYRAMDLALPGHGYVKSAIDMACWDLAAQAAGLPLCDLLGGRTDGSVRLHSSIPSGTPDELLAEIDLARAEGYTFHSAKIGADVEADVERIRTLDAAMVPGEELTFDVNRSWTPAEAITALNTTREILRVVEQPCETYGQHLAVRAAVGQPLAIDESLVTVDDMIRAVGDRACEVVGLKVGRVGGITPARRIRDVAAAAGIRMNIEDTGGTALSASATVHLAQATPEPLRRATWLCVGHLTDNPVEGGVANDGGTATAPDSPGIGAVPDQAALGQSLAIFEADR</sequence>
<dbReference type="EMBL" id="UINC01000382">
    <property type="protein sequence ID" value="SUZ54341.1"/>
    <property type="molecule type" value="Genomic_DNA"/>
</dbReference>
<dbReference type="Gene3D" id="3.30.390.10">
    <property type="entry name" value="Enolase-like, N-terminal domain"/>
    <property type="match status" value="1"/>
</dbReference>
<dbReference type="FunFam" id="3.30.390.10:FF:000009">
    <property type="entry name" value="Hydrophobic dipeptide epimerase"/>
    <property type="match status" value="1"/>
</dbReference>
<dbReference type="InterPro" id="IPR013341">
    <property type="entry name" value="Mandelate_racemase_N_dom"/>
</dbReference>
<evidence type="ECO:0000256" key="5">
    <source>
        <dbReference type="ARBA" id="ARBA00023235"/>
    </source>
</evidence>
<comment type="similarity">
    <text evidence="2">Belongs to the mandelate racemase/muconate lactonizing enzyme family.</text>
</comment>
<dbReference type="Gene3D" id="3.20.20.120">
    <property type="entry name" value="Enolase-like C-terminal domain"/>
    <property type="match status" value="1"/>
</dbReference>
<evidence type="ECO:0000259" key="7">
    <source>
        <dbReference type="SMART" id="SM00922"/>
    </source>
</evidence>
<dbReference type="SUPFAM" id="SSF51604">
    <property type="entry name" value="Enolase C-terminal domain-like"/>
    <property type="match status" value="1"/>
</dbReference>
<comment type="cofactor">
    <cofactor evidence="1">
        <name>Mg(2+)</name>
        <dbReference type="ChEBI" id="CHEBI:18420"/>
    </cofactor>
</comment>
<evidence type="ECO:0000256" key="6">
    <source>
        <dbReference type="SAM" id="MobiDB-lite"/>
    </source>
</evidence>
<dbReference type="PANTHER" id="PTHR48073:SF2">
    <property type="entry name" value="O-SUCCINYLBENZOATE SYNTHASE"/>
    <property type="match status" value="1"/>
</dbReference>
<evidence type="ECO:0000256" key="2">
    <source>
        <dbReference type="ARBA" id="ARBA00008031"/>
    </source>
</evidence>
<dbReference type="SMART" id="SM00922">
    <property type="entry name" value="MR_MLE"/>
    <property type="match status" value="1"/>
</dbReference>
<feature type="domain" description="Mandelate racemase/muconate lactonizing enzyme C-terminal" evidence="7">
    <location>
        <begin position="144"/>
        <end position="237"/>
    </location>
</feature>
<evidence type="ECO:0000313" key="8">
    <source>
        <dbReference type="EMBL" id="SUZ54341.1"/>
    </source>
</evidence>
<evidence type="ECO:0000256" key="1">
    <source>
        <dbReference type="ARBA" id="ARBA00001946"/>
    </source>
</evidence>
<name>A0A381NIJ9_9ZZZZ</name>
<dbReference type="Pfam" id="PF02746">
    <property type="entry name" value="MR_MLE_N"/>
    <property type="match status" value="1"/>
</dbReference>
<dbReference type="InterPro" id="IPR029017">
    <property type="entry name" value="Enolase-like_N"/>
</dbReference>
<dbReference type="GO" id="GO:0046872">
    <property type="term" value="F:metal ion binding"/>
    <property type="evidence" value="ECO:0007669"/>
    <property type="project" value="UniProtKB-KW"/>
</dbReference>
<dbReference type="SFLD" id="SFLDS00001">
    <property type="entry name" value="Enolase"/>
    <property type="match status" value="1"/>
</dbReference>
<keyword evidence="4" id="KW-0460">Magnesium</keyword>
<evidence type="ECO:0000256" key="4">
    <source>
        <dbReference type="ARBA" id="ARBA00022842"/>
    </source>
</evidence>
<dbReference type="SUPFAM" id="SSF54826">
    <property type="entry name" value="Enolase N-terminal domain-like"/>
    <property type="match status" value="1"/>
</dbReference>
<protein>
    <recommendedName>
        <fullName evidence="7">Mandelate racemase/muconate lactonizing enzyme C-terminal domain-containing protein</fullName>
    </recommendedName>
</protein>
<dbReference type="InterPro" id="IPR029065">
    <property type="entry name" value="Enolase_C-like"/>
</dbReference>
<reference evidence="8" key="1">
    <citation type="submission" date="2018-05" db="EMBL/GenBank/DDBJ databases">
        <authorList>
            <person name="Lanie J.A."/>
            <person name="Ng W.-L."/>
            <person name="Kazmierczak K.M."/>
            <person name="Andrzejewski T.M."/>
            <person name="Davidsen T.M."/>
            <person name="Wayne K.J."/>
            <person name="Tettelin H."/>
            <person name="Glass J.I."/>
            <person name="Rusch D."/>
            <person name="Podicherti R."/>
            <person name="Tsui H.-C.T."/>
            <person name="Winkler M.E."/>
        </authorList>
    </citation>
    <scope>NUCLEOTIDE SEQUENCE</scope>
</reference>
<gene>
    <name evidence="8" type="ORF">METZ01_LOCUS7195</name>
</gene>